<dbReference type="Pfam" id="PF00144">
    <property type="entry name" value="Beta-lactamase"/>
    <property type="match status" value="1"/>
</dbReference>
<evidence type="ECO:0000313" key="5">
    <source>
        <dbReference type="Proteomes" id="UP000309676"/>
    </source>
</evidence>
<dbReference type="AlphaFoldDB" id="A0A5R9G4Z5"/>
<keyword evidence="4" id="KW-0378">Hydrolase</keyword>
<dbReference type="PANTHER" id="PTHR46825">
    <property type="entry name" value="D-ALANYL-D-ALANINE-CARBOXYPEPTIDASE/ENDOPEPTIDASE AMPH"/>
    <property type="match status" value="1"/>
</dbReference>
<reference evidence="4 5" key="1">
    <citation type="submission" date="2019-05" db="EMBL/GenBank/DDBJ databases">
        <authorList>
            <person name="Narsing Rao M.P."/>
            <person name="Li W.J."/>
        </authorList>
    </citation>
    <scope>NUCLEOTIDE SEQUENCE [LARGE SCALE GENOMIC DNA]</scope>
    <source>
        <strain evidence="4 5">SYSU_K30003</strain>
    </source>
</reference>
<dbReference type="Proteomes" id="UP000309676">
    <property type="component" value="Unassembled WGS sequence"/>
</dbReference>
<protein>
    <submittedName>
        <fullName evidence="4">Serine hydrolase</fullName>
    </submittedName>
</protein>
<dbReference type="RefSeq" id="WP_138196603.1">
    <property type="nucleotide sequence ID" value="NZ_VCIW01000017.1"/>
</dbReference>
<organism evidence="4 5">
    <name type="scientific">Paenibacillus antri</name>
    <dbReference type="NCBI Taxonomy" id="2582848"/>
    <lineage>
        <taxon>Bacteria</taxon>
        <taxon>Bacillati</taxon>
        <taxon>Bacillota</taxon>
        <taxon>Bacilli</taxon>
        <taxon>Bacillales</taxon>
        <taxon>Paenibacillaceae</taxon>
        <taxon>Paenibacillus</taxon>
    </lineage>
</organism>
<proteinExistence type="predicted"/>
<dbReference type="SUPFAM" id="SSF56601">
    <property type="entry name" value="beta-lactamase/transpeptidase-like"/>
    <property type="match status" value="1"/>
</dbReference>
<dbReference type="GO" id="GO:0016020">
    <property type="term" value="C:membrane"/>
    <property type="evidence" value="ECO:0007669"/>
    <property type="project" value="UniProtKB-SubCell"/>
</dbReference>
<dbReference type="EMBL" id="VCIW01000017">
    <property type="protein sequence ID" value="TLS50119.1"/>
    <property type="molecule type" value="Genomic_DNA"/>
</dbReference>
<dbReference type="PANTHER" id="PTHR46825:SF11">
    <property type="entry name" value="PENICILLIN-BINDING PROTEIN 4"/>
    <property type="match status" value="1"/>
</dbReference>
<feature type="domain" description="Beta-lactamase-related" evidence="3">
    <location>
        <begin position="19"/>
        <end position="250"/>
    </location>
</feature>
<sequence>MRALQSGFDSLEKVTVSQEQCTIHHLLTHTAGIPDYFDEEVMHDFEELWRETPMYQIRNLKDFLPLFQHRPMKFDVGARFGYNNAGYILLGLIVEAVTQQGFAEYVQENIFNKVGMSRSGYFEFDALPTNTAQGYVDFSDGTWKTNIYSLPAKGGSDGGAFVTVNDMVKFWEALVTHQLLSTTTTERMLTAHTRVDNDGNFYGYGVWIAKTGDDIVKYHVMGYDPGVSFHSAYYPRKSIKAVVCSNRSSGAYDVMKYIDNEIL</sequence>
<gene>
    <name evidence="4" type="ORF">FE782_22575</name>
</gene>
<keyword evidence="2" id="KW-0472">Membrane</keyword>
<accession>A0A5R9G4Z5</accession>
<evidence type="ECO:0000256" key="1">
    <source>
        <dbReference type="ARBA" id="ARBA00004370"/>
    </source>
</evidence>
<evidence type="ECO:0000259" key="3">
    <source>
        <dbReference type="Pfam" id="PF00144"/>
    </source>
</evidence>
<dbReference type="GO" id="GO:0016787">
    <property type="term" value="F:hydrolase activity"/>
    <property type="evidence" value="ECO:0007669"/>
    <property type="project" value="UniProtKB-KW"/>
</dbReference>
<comment type="subcellular location">
    <subcellularLocation>
        <location evidence="1">Membrane</location>
    </subcellularLocation>
</comment>
<dbReference type="InterPro" id="IPR050491">
    <property type="entry name" value="AmpC-like"/>
</dbReference>
<keyword evidence="5" id="KW-1185">Reference proteome</keyword>
<dbReference type="InterPro" id="IPR001466">
    <property type="entry name" value="Beta-lactam-related"/>
</dbReference>
<comment type="caution">
    <text evidence="4">The sequence shown here is derived from an EMBL/GenBank/DDBJ whole genome shotgun (WGS) entry which is preliminary data.</text>
</comment>
<evidence type="ECO:0000256" key="2">
    <source>
        <dbReference type="ARBA" id="ARBA00023136"/>
    </source>
</evidence>
<dbReference type="InterPro" id="IPR012338">
    <property type="entry name" value="Beta-lactam/transpept-like"/>
</dbReference>
<dbReference type="OrthoDB" id="9803467at2"/>
<name>A0A5R9G4Z5_9BACL</name>
<dbReference type="Gene3D" id="3.40.710.10">
    <property type="entry name" value="DD-peptidase/beta-lactamase superfamily"/>
    <property type="match status" value="1"/>
</dbReference>
<evidence type="ECO:0000313" key="4">
    <source>
        <dbReference type="EMBL" id="TLS50119.1"/>
    </source>
</evidence>